<dbReference type="AlphaFoldDB" id="A0A8J7Z2T9"/>
<reference evidence="1" key="1">
    <citation type="submission" date="2019-12" db="EMBL/GenBank/DDBJ databases">
        <title>High-Quality draft genome sequences of three cyanobacteria isolated from the limestone walls of the Old Cathedral of Coimbra.</title>
        <authorList>
            <person name="Tiago I."/>
            <person name="Soares F."/>
            <person name="Portugal A."/>
        </authorList>
    </citation>
    <scope>NUCLEOTIDE SEQUENCE</scope>
    <source>
        <strain evidence="1">A</strain>
    </source>
</reference>
<comment type="caution">
    <text evidence="1">The sequence shown here is derived from an EMBL/GenBank/DDBJ whole genome shotgun (WGS) entry which is preliminary data.</text>
</comment>
<protein>
    <submittedName>
        <fullName evidence="1">Uncharacterized protein</fullName>
    </submittedName>
</protein>
<evidence type="ECO:0000313" key="1">
    <source>
        <dbReference type="EMBL" id="NDJ18997.1"/>
    </source>
</evidence>
<evidence type="ECO:0000313" key="2">
    <source>
        <dbReference type="Proteomes" id="UP000646053"/>
    </source>
</evidence>
<dbReference type="Proteomes" id="UP000646053">
    <property type="component" value="Unassembled WGS sequence"/>
</dbReference>
<dbReference type="EMBL" id="WVIE01000023">
    <property type="protein sequence ID" value="NDJ18997.1"/>
    <property type="molecule type" value="Genomic_DNA"/>
</dbReference>
<sequence length="167" mass="18393">MANTNVFRGSDATLTLAIDDQPEGQAAQEIIEFYQLSPVGRATSVEVYVQTDLELFHEIGKRHPAALRPGNINIFGKVGRAYINGALLRLLLGKGALVAREQEPYPQPSFNLLLDLKDPAVPDTSSTLTIHGVKFENWAYSLPEDDFVMESVTFKGLFITVEDKEAA</sequence>
<organism evidence="1 2">
    <name type="scientific">Myxacorys almedinensis A</name>
    <dbReference type="NCBI Taxonomy" id="2690445"/>
    <lineage>
        <taxon>Bacteria</taxon>
        <taxon>Bacillati</taxon>
        <taxon>Cyanobacteriota</taxon>
        <taxon>Cyanophyceae</taxon>
        <taxon>Leptolyngbyales</taxon>
        <taxon>Leptolyngbyaceae</taxon>
        <taxon>Myxacorys</taxon>
        <taxon>Myxacorys almedinensis</taxon>
    </lineage>
</organism>
<dbReference type="RefSeq" id="WP_162424528.1">
    <property type="nucleotide sequence ID" value="NZ_WVIE01000023.1"/>
</dbReference>
<gene>
    <name evidence="1" type="ORF">GS601_17185</name>
</gene>
<accession>A0A8J7Z2T9</accession>
<proteinExistence type="predicted"/>
<name>A0A8J7Z2T9_9CYAN</name>
<keyword evidence="2" id="KW-1185">Reference proteome</keyword>